<name>A0AAW1TYR3_9CUCU</name>
<feature type="transmembrane region" description="Helical" evidence="1">
    <location>
        <begin position="35"/>
        <end position="52"/>
    </location>
</feature>
<keyword evidence="1" id="KW-0472">Membrane</keyword>
<evidence type="ECO:0000313" key="3">
    <source>
        <dbReference type="Proteomes" id="UP001431783"/>
    </source>
</evidence>
<proteinExistence type="predicted"/>
<dbReference type="Proteomes" id="UP001431783">
    <property type="component" value="Unassembled WGS sequence"/>
</dbReference>
<evidence type="ECO:0000313" key="2">
    <source>
        <dbReference type="EMBL" id="KAK9872866.1"/>
    </source>
</evidence>
<dbReference type="EMBL" id="JARQZJ010000013">
    <property type="protein sequence ID" value="KAK9872866.1"/>
    <property type="molecule type" value="Genomic_DNA"/>
</dbReference>
<dbReference type="AlphaFoldDB" id="A0AAW1TYR3"/>
<evidence type="ECO:0000256" key="1">
    <source>
        <dbReference type="SAM" id="Phobius"/>
    </source>
</evidence>
<protein>
    <submittedName>
        <fullName evidence="2">Uncharacterized protein</fullName>
    </submittedName>
</protein>
<comment type="caution">
    <text evidence="2">The sequence shown here is derived from an EMBL/GenBank/DDBJ whole genome shotgun (WGS) entry which is preliminary data.</text>
</comment>
<keyword evidence="1" id="KW-1133">Transmembrane helix</keyword>
<keyword evidence="1" id="KW-0812">Transmembrane</keyword>
<keyword evidence="3" id="KW-1185">Reference proteome</keyword>
<sequence>MVSNGIYVSDLSYPNNEQQQKCLIYRIFGQVPARLVLYMLSWSGFLVSFMMRTDINLTIVAMVADPPKHSMNISHEYCYSNDIETSTTVSFEFSQLKN</sequence>
<accession>A0AAW1TYR3</accession>
<gene>
    <name evidence="2" type="ORF">WA026_019653</name>
</gene>
<organism evidence="2 3">
    <name type="scientific">Henosepilachna vigintioctopunctata</name>
    <dbReference type="NCBI Taxonomy" id="420089"/>
    <lineage>
        <taxon>Eukaryota</taxon>
        <taxon>Metazoa</taxon>
        <taxon>Ecdysozoa</taxon>
        <taxon>Arthropoda</taxon>
        <taxon>Hexapoda</taxon>
        <taxon>Insecta</taxon>
        <taxon>Pterygota</taxon>
        <taxon>Neoptera</taxon>
        <taxon>Endopterygota</taxon>
        <taxon>Coleoptera</taxon>
        <taxon>Polyphaga</taxon>
        <taxon>Cucujiformia</taxon>
        <taxon>Coccinelloidea</taxon>
        <taxon>Coccinellidae</taxon>
        <taxon>Epilachninae</taxon>
        <taxon>Epilachnini</taxon>
        <taxon>Henosepilachna</taxon>
    </lineage>
</organism>
<reference evidence="2 3" key="1">
    <citation type="submission" date="2023-03" db="EMBL/GenBank/DDBJ databases">
        <title>Genome insight into feeding habits of ladybird beetles.</title>
        <authorList>
            <person name="Li H.-S."/>
            <person name="Huang Y.-H."/>
            <person name="Pang H."/>
        </authorList>
    </citation>
    <scope>NUCLEOTIDE SEQUENCE [LARGE SCALE GENOMIC DNA]</scope>
    <source>
        <strain evidence="2">SYSU_2023b</strain>
        <tissue evidence="2">Whole body</tissue>
    </source>
</reference>